<dbReference type="Proteomes" id="UP000314294">
    <property type="component" value="Unassembled WGS sequence"/>
</dbReference>
<dbReference type="EMBL" id="SRLO01018043">
    <property type="protein sequence ID" value="TNN23564.1"/>
    <property type="molecule type" value="Genomic_DNA"/>
</dbReference>
<dbReference type="InterPro" id="IPR027417">
    <property type="entry name" value="P-loop_NTPase"/>
</dbReference>
<dbReference type="AlphaFoldDB" id="A0A4Z2E4M4"/>
<gene>
    <name evidence="1" type="primary">Nvl</name>
    <name evidence="1" type="ORF">EYF80_066314</name>
</gene>
<keyword evidence="2" id="KW-1185">Reference proteome</keyword>
<proteinExistence type="predicted"/>
<accession>A0A4Z2E4M4</accession>
<comment type="caution">
    <text evidence="1">The sequence shown here is derived from an EMBL/GenBank/DDBJ whole genome shotgun (WGS) entry which is preliminary data.</text>
</comment>
<evidence type="ECO:0000313" key="1">
    <source>
        <dbReference type="EMBL" id="TNN23564.1"/>
    </source>
</evidence>
<name>A0A4Z2E4M4_9TELE</name>
<dbReference type="Gene3D" id="3.40.50.300">
    <property type="entry name" value="P-loop containing nucleotide triphosphate hydrolases"/>
    <property type="match status" value="1"/>
</dbReference>
<sequence length="41" mass="4490">MLKVSAPELVSGVSGESEQKLRELFDMAVVSSGFLFNIFNL</sequence>
<evidence type="ECO:0000313" key="2">
    <source>
        <dbReference type="Proteomes" id="UP000314294"/>
    </source>
</evidence>
<reference evidence="1 2" key="1">
    <citation type="submission" date="2019-03" db="EMBL/GenBank/DDBJ databases">
        <title>First draft genome of Liparis tanakae, snailfish: a comprehensive survey of snailfish specific genes.</title>
        <authorList>
            <person name="Kim W."/>
            <person name="Song I."/>
            <person name="Jeong J.-H."/>
            <person name="Kim D."/>
            <person name="Kim S."/>
            <person name="Ryu S."/>
            <person name="Song J.Y."/>
            <person name="Lee S.K."/>
        </authorList>
    </citation>
    <scope>NUCLEOTIDE SEQUENCE [LARGE SCALE GENOMIC DNA]</scope>
    <source>
        <tissue evidence="1">Muscle</tissue>
    </source>
</reference>
<organism evidence="1 2">
    <name type="scientific">Liparis tanakae</name>
    <name type="common">Tanaka's snailfish</name>
    <dbReference type="NCBI Taxonomy" id="230148"/>
    <lineage>
        <taxon>Eukaryota</taxon>
        <taxon>Metazoa</taxon>
        <taxon>Chordata</taxon>
        <taxon>Craniata</taxon>
        <taxon>Vertebrata</taxon>
        <taxon>Euteleostomi</taxon>
        <taxon>Actinopterygii</taxon>
        <taxon>Neopterygii</taxon>
        <taxon>Teleostei</taxon>
        <taxon>Neoteleostei</taxon>
        <taxon>Acanthomorphata</taxon>
        <taxon>Eupercaria</taxon>
        <taxon>Perciformes</taxon>
        <taxon>Cottioidei</taxon>
        <taxon>Cottales</taxon>
        <taxon>Liparidae</taxon>
        <taxon>Liparis</taxon>
    </lineage>
</organism>
<protein>
    <submittedName>
        <fullName evidence="1">Nuclear valosin-containing protein-like</fullName>
    </submittedName>
</protein>